<sequence>MRHLSDKLVMLKQLTWPGRDDQLYLIVYPSNLQAYSPNFFHSSLKKRSANSSVPKIHTKVFSKVLSEANVGNFGGHFLTPKSHVREQRALDLAKLIFIPEAPQKVFITSITMRTCDLVALKNNRRSSTNMRCDTQGPPLETATGFQILEETFEKIKQASLSIHNTKR</sequence>
<dbReference type="EMBL" id="JASCZI010272078">
    <property type="protein sequence ID" value="MED6219932.1"/>
    <property type="molecule type" value="Genomic_DNA"/>
</dbReference>
<evidence type="ECO:0000313" key="2">
    <source>
        <dbReference type="Proteomes" id="UP001341840"/>
    </source>
</evidence>
<evidence type="ECO:0000313" key="1">
    <source>
        <dbReference type="EMBL" id="MED6219932.1"/>
    </source>
</evidence>
<proteinExistence type="predicted"/>
<gene>
    <name evidence="1" type="ORF">PIB30_040388</name>
</gene>
<name>A0ABU6ZD95_9FABA</name>
<protein>
    <submittedName>
        <fullName evidence="1">Uncharacterized protein</fullName>
    </submittedName>
</protein>
<dbReference type="Proteomes" id="UP001341840">
    <property type="component" value="Unassembled WGS sequence"/>
</dbReference>
<accession>A0ABU6ZD95</accession>
<reference evidence="1 2" key="1">
    <citation type="journal article" date="2023" name="Plants (Basel)">
        <title>Bridging the Gap: Combining Genomics and Transcriptomics Approaches to Understand Stylosanthes scabra, an Orphan Legume from the Brazilian Caatinga.</title>
        <authorList>
            <person name="Ferreira-Neto J.R.C."/>
            <person name="da Silva M.D."/>
            <person name="Binneck E."/>
            <person name="de Melo N.F."/>
            <person name="da Silva R.H."/>
            <person name="de Melo A.L.T.M."/>
            <person name="Pandolfi V."/>
            <person name="Bustamante F.O."/>
            <person name="Brasileiro-Vidal A.C."/>
            <person name="Benko-Iseppon A.M."/>
        </authorList>
    </citation>
    <scope>NUCLEOTIDE SEQUENCE [LARGE SCALE GENOMIC DNA]</scope>
    <source>
        <tissue evidence="1">Leaves</tissue>
    </source>
</reference>
<keyword evidence="2" id="KW-1185">Reference proteome</keyword>
<organism evidence="1 2">
    <name type="scientific">Stylosanthes scabra</name>
    <dbReference type="NCBI Taxonomy" id="79078"/>
    <lineage>
        <taxon>Eukaryota</taxon>
        <taxon>Viridiplantae</taxon>
        <taxon>Streptophyta</taxon>
        <taxon>Embryophyta</taxon>
        <taxon>Tracheophyta</taxon>
        <taxon>Spermatophyta</taxon>
        <taxon>Magnoliopsida</taxon>
        <taxon>eudicotyledons</taxon>
        <taxon>Gunneridae</taxon>
        <taxon>Pentapetalae</taxon>
        <taxon>rosids</taxon>
        <taxon>fabids</taxon>
        <taxon>Fabales</taxon>
        <taxon>Fabaceae</taxon>
        <taxon>Papilionoideae</taxon>
        <taxon>50 kb inversion clade</taxon>
        <taxon>dalbergioids sensu lato</taxon>
        <taxon>Dalbergieae</taxon>
        <taxon>Pterocarpus clade</taxon>
        <taxon>Stylosanthes</taxon>
    </lineage>
</organism>
<comment type="caution">
    <text evidence="1">The sequence shown here is derived from an EMBL/GenBank/DDBJ whole genome shotgun (WGS) entry which is preliminary data.</text>
</comment>